<organism evidence="1 2">
    <name type="scientific">Monilinia fructicola</name>
    <name type="common">Brown rot fungus</name>
    <name type="synonym">Ciboria fructicola</name>
    <dbReference type="NCBI Taxonomy" id="38448"/>
    <lineage>
        <taxon>Eukaryota</taxon>
        <taxon>Fungi</taxon>
        <taxon>Dikarya</taxon>
        <taxon>Ascomycota</taxon>
        <taxon>Pezizomycotina</taxon>
        <taxon>Leotiomycetes</taxon>
        <taxon>Helotiales</taxon>
        <taxon>Sclerotiniaceae</taxon>
        <taxon>Monilinia</taxon>
    </lineage>
</organism>
<gene>
    <name evidence="1" type="ORF">EYC84_004137</name>
</gene>
<comment type="caution">
    <text evidence="1">The sequence shown here is derived from an EMBL/GenBank/DDBJ whole genome shotgun (WGS) entry which is preliminary data.</text>
</comment>
<name>A0A5M9JZC6_MONFR</name>
<keyword evidence="2" id="KW-1185">Reference proteome</keyword>
<dbReference type="Proteomes" id="UP000322873">
    <property type="component" value="Unassembled WGS sequence"/>
</dbReference>
<accession>A0A5M9JZC6</accession>
<reference evidence="1 2" key="1">
    <citation type="submission" date="2019-06" db="EMBL/GenBank/DDBJ databases">
        <title>Genome Sequence of the Brown Rot Fungal Pathogen Monilinia fructicola.</title>
        <authorList>
            <person name="De Miccolis Angelini R.M."/>
            <person name="Landi L."/>
            <person name="Abate D."/>
            <person name="Pollastro S."/>
            <person name="Romanazzi G."/>
            <person name="Faretra F."/>
        </authorList>
    </citation>
    <scope>NUCLEOTIDE SEQUENCE [LARGE SCALE GENOMIC DNA]</scope>
    <source>
        <strain evidence="1 2">Mfrc123</strain>
    </source>
</reference>
<evidence type="ECO:0000313" key="1">
    <source>
        <dbReference type="EMBL" id="KAA8574898.1"/>
    </source>
</evidence>
<dbReference type="EMBL" id="VICG01000002">
    <property type="protein sequence ID" value="KAA8574898.1"/>
    <property type="molecule type" value="Genomic_DNA"/>
</dbReference>
<sequence>MPIIQREKKAGSITSFFSQNESNIGIESIAWGQTSAKSFAFGFFVVWEEFVSLIPCYKSLVIRFALEGKLDDNDTSPLEEAMSKHRFDMPRRQILPYR</sequence>
<dbReference type="AlphaFoldDB" id="A0A5M9JZC6"/>
<evidence type="ECO:0000313" key="2">
    <source>
        <dbReference type="Proteomes" id="UP000322873"/>
    </source>
</evidence>
<proteinExistence type="predicted"/>
<protein>
    <submittedName>
        <fullName evidence="1">Uncharacterized protein</fullName>
    </submittedName>
</protein>